<accession>X0X838</accession>
<proteinExistence type="predicted"/>
<reference evidence="1" key="1">
    <citation type="journal article" date="2014" name="Front. Microbiol.">
        <title>High frequency of phylogenetically diverse reductive dehalogenase-homologous genes in deep subseafloor sedimentary metagenomes.</title>
        <authorList>
            <person name="Kawai M."/>
            <person name="Futagami T."/>
            <person name="Toyoda A."/>
            <person name="Takaki Y."/>
            <person name="Nishi S."/>
            <person name="Hori S."/>
            <person name="Arai W."/>
            <person name="Tsubouchi T."/>
            <person name="Morono Y."/>
            <person name="Uchiyama I."/>
            <person name="Ito T."/>
            <person name="Fujiyama A."/>
            <person name="Inagaki F."/>
            <person name="Takami H."/>
        </authorList>
    </citation>
    <scope>NUCLEOTIDE SEQUENCE</scope>
    <source>
        <strain evidence="1">Expedition CK06-06</strain>
    </source>
</reference>
<comment type="caution">
    <text evidence="1">The sequence shown here is derived from an EMBL/GenBank/DDBJ whole genome shotgun (WGS) entry which is preliminary data.</text>
</comment>
<sequence length="177" mass="19932">MGQTTTGDMVRSVADSLHPATDHLLDFCEEVTGFWRRAPHLEILCLALEAVERYIRGEAPATDLGPDAVVEALLAGELIGIDRLMVLMPPQHGKTEVASRLFPCWFLGRNPDRKVLLTAYNTRWAHEISVDTRRYFEWAVPRLFGVGISPETEAASSWHVGRIEADRFFGRFHATGW</sequence>
<name>X0X838_9ZZZZ</name>
<protein>
    <recommendedName>
        <fullName evidence="2">Terminase large subunit gp17-like C-terminal domain-containing protein</fullName>
    </recommendedName>
</protein>
<evidence type="ECO:0000313" key="1">
    <source>
        <dbReference type="EMBL" id="GAG31557.1"/>
    </source>
</evidence>
<evidence type="ECO:0008006" key="2">
    <source>
        <dbReference type="Google" id="ProtNLM"/>
    </source>
</evidence>
<dbReference type="Pfam" id="PF03237">
    <property type="entry name" value="Terminase_6N"/>
    <property type="match status" value="1"/>
</dbReference>
<dbReference type="EMBL" id="BARS01046661">
    <property type="protein sequence ID" value="GAG31557.1"/>
    <property type="molecule type" value="Genomic_DNA"/>
</dbReference>
<organism evidence="1">
    <name type="scientific">marine sediment metagenome</name>
    <dbReference type="NCBI Taxonomy" id="412755"/>
    <lineage>
        <taxon>unclassified sequences</taxon>
        <taxon>metagenomes</taxon>
        <taxon>ecological metagenomes</taxon>
    </lineage>
</organism>
<dbReference type="AlphaFoldDB" id="X0X838"/>
<gene>
    <name evidence="1" type="ORF">S01H1_70192</name>
</gene>
<feature type="non-terminal residue" evidence="1">
    <location>
        <position position="177"/>
    </location>
</feature>